<keyword evidence="2" id="KW-1185">Reference proteome</keyword>
<organism evidence="1 2">
    <name type="scientific">Bradyrhizobium niftali</name>
    <dbReference type="NCBI Taxonomy" id="2560055"/>
    <lineage>
        <taxon>Bacteria</taxon>
        <taxon>Pseudomonadati</taxon>
        <taxon>Pseudomonadota</taxon>
        <taxon>Alphaproteobacteria</taxon>
        <taxon>Hyphomicrobiales</taxon>
        <taxon>Nitrobacteraceae</taxon>
        <taxon>Bradyrhizobium</taxon>
    </lineage>
</organism>
<dbReference type="Proteomes" id="UP000297966">
    <property type="component" value="Unassembled WGS sequence"/>
</dbReference>
<protein>
    <submittedName>
        <fullName evidence="1">Uncharacterized protein</fullName>
    </submittedName>
</protein>
<comment type="caution">
    <text evidence="1">The sequence shown here is derived from an EMBL/GenBank/DDBJ whole genome shotgun (WGS) entry which is preliminary data.</text>
</comment>
<dbReference type="EMBL" id="SPQT01000030">
    <property type="protein sequence ID" value="TFV41253.1"/>
    <property type="molecule type" value="Genomic_DNA"/>
</dbReference>
<evidence type="ECO:0000313" key="1">
    <source>
        <dbReference type="EMBL" id="TFV41253.1"/>
    </source>
</evidence>
<dbReference type="RefSeq" id="WP_135178284.1">
    <property type="nucleotide sequence ID" value="NZ_SPQT01000030.1"/>
</dbReference>
<accession>A0A4Y9LGZ0</accession>
<dbReference type="AlphaFoldDB" id="A0A4Y9LGZ0"/>
<name>A0A4Y9LGZ0_9BRAD</name>
<sequence length="77" mass="8288">MTKKGLLSERPFRYGRHCGDRMSALAKLLGQKEQLLARLEAGPGANERAEIQALLAKIDTALKLLGSRSAPGAEPTD</sequence>
<gene>
    <name evidence="1" type="ORF">E4K65_36920</name>
</gene>
<dbReference type="OrthoDB" id="8253211at2"/>
<reference evidence="1 2" key="1">
    <citation type="submission" date="2019-03" db="EMBL/GenBank/DDBJ databases">
        <title>Bradyrhizobium diversity isolated from nodules of Chamaecrista fasciculata.</title>
        <authorList>
            <person name="Klepa M.S."/>
            <person name="Urquiaga M.O."/>
            <person name="Hungria M."/>
            <person name="Delamuta J.R."/>
        </authorList>
    </citation>
    <scope>NUCLEOTIDE SEQUENCE [LARGE SCALE GENOMIC DNA]</scope>
    <source>
        <strain evidence="1 2">CNPSo 3448</strain>
    </source>
</reference>
<evidence type="ECO:0000313" key="2">
    <source>
        <dbReference type="Proteomes" id="UP000297966"/>
    </source>
</evidence>
<proteinExistence type="predicted"/>